<sequence length="76" mass="8436">MSFSVWEIIIVLAIVILLFGTKKLRNVGSDLGTALKGFKKAMNEDEPKKDADFDAVESKTETSVESESQTKEKVKD</sequence>
<evidence type="ECO:0000256" key="1">
    <source>
        <dbReference type="ARBA" id="ARBA00004162"/>
    </source>
</evidence>
<evidence type="ECO:0000256" key="6">
    <source>
        <dbReference type="ARBA" id="ARBA00022989"/>
    </source>
</evidence>
<comment type="subcellular location">
    <subcellularLocation>
        <location evidence="1 9">Cell membrane</location>
        <topology evidence="1 9">Single-pass membrane protein</topology>
    </subcellularLocation>
</comment>
<comment type="caution">
    <text evidence="11">The sequence shown here is derived from an EMBL/GenBank/DDBJ whole genome shotgun (WGS) entry which is preliminary data.</text>
</comment>
<dbReference type="GO" id="GO:0008320">
    <property type="term" value="F:protein transmembrane transporter activity"/>
    <property type="evidence" value="ECO:0007669"/>
    <property type="project" value="UniProtKB-UniRule"/>
</dbReference>
<proteinExistence type="inferred from homology"/>
<dbReference type="GO" id="GO:0033281">
    <property type="term" value="C:TAT protein transport complex"/>
    <property type="evidence" value="ECO:0007669"/>
    <property type="project" value="UniProtKB-UniRule"/>
</dbReference>
<dbReference type="NCBIfam" id="NF002813">
    <property type="entry name" value="PRK02958.1"/>
    <property type="match status" value="1"/>
</dbReference>
<dbReference type="EMBL" id="BSOT01000009">
    <property type="protein sequence ID" value="GLR72348.1"/>
    <property type="molecule type" value="Genomic_DNA"/>
</dbReference>
<evidence type="ECO:0000256" key="8">
    <source>
        <dbReference type="ARBA" id="ARBA00023136"/>
    </source>
</evidence>
<organism evidence="11 12">
    <name type="scientific">Agaribacter marinus</name>
    <dbReference type="NCBI Taxonomy" id="1431249"/>
    <lineage>
        <taxon>Bacteria</taxon>
        <taxon>Pseudomonadati</taxon>
        <taxon>Pseudomonadota</taxon>
        <taxon>Gammaproteobacteria</taxon>
        <taxon>Alteromonadales</taxon>
        <taxon>Alteromonadaceae</taxon>
        <taxon>Agaribacter</taxon>
    </lineage>
</organism>
<evidence type="ECO:0000256" key="4">
    <source>
        <dbReference type="ARBA" id="ARBA00022692"/>
    </source>
</evidence>
<keyword evidence="5 9" id="KW-0653">Protein transport</keyword>
<reference evidence="11" key="2">
    <citation type="submission" date="2023-01" db="EMBL/GenBank/DDBJ databases">
        <title>Draft genome sequence of Agaribacter marinus strain NBRC 110023.</title>
        <authorList>
            <person name="Sun Q."/>
            <person name="Mori K."/>
        </authorList>
    </citation>
    <scope>NUCLEOTIDE SEQUENCE</scope>
    <source>
        <strain evidence="11">NBRC 110023</strain>
    </source>
</reference>
<dbReference type="GO" id="GO:0043953">
    <property type="term" value="P:protein transport by the Tat complex"/>
    <property type="evidence" value="ECO:0007669"/>
    <property type="project" value="UniProtKB-UniRule"/>
</dbReference>
<evidence type="ECO:0000313" key="11">
    <source>
        <dbReference type="EMBL" id="GLR72348.1"/>
    </source>
</evidence>
<comment type="similarity">
    <text evidence="9">Belongs to the TatA/E family.</text>
</comment>
<evidence type="ECO:0000256" key="2">
    <source>
        <dbReference type="ARBA" id="ARBA00022448"/>
    </source>
</evidence>
<evidence type="ECO:0000256" key="10">
    <source>
        <dbReference type="SAM" id="MobiDB-lite"/>
    </source>
</evidence>
<evidence type="ECO:0000313" key="12">
    <source>
        <dbReference type="Proteomes" id="UP001156601"/>
    </source>
</evidence>
<accession>A0AA37WJK6</accession>
<keyword evidence="3 9" id="KW-1003">Cell membrane</keyword>
<keyword evidence="6 9" id="KW-1133">Transmembrane helix</keyword>
<dbReference type="InterPro" id="IPR006312">
    <property type="entry name" value="TatA/E"/>
</dbReference>
<dbReference type="PANTHER" id="PTHR42982:SF1">
    <property type="entry name" value="SEC-INDEPENDENT PROTEIN TRANSLOCASE PROTEIN TATA"/>
    <property type="match status" value="1"/>
</dbReference>
<dbReference type="Gene3D" id="1.20.5.3310">
    <property type="match status" value="1"/>
</dbReference>
<comment type="subunit">
    <text evidence="9">The Tat system comprises two distinct complexes: a TatABC complex, containing multiple copies of TatA, TatB and TatC subunits, and a separate TatA complex, containing only TatA subunits. Substrates initially bind to the TatABC complex, which probably triggers association of the separate TatA complex to form the active translocon.</text>
</comment>
<evidence type="ECO:0000256" key="9">
    <source>
        <dbReference type="HAMAP-Rule" id="MF_00236"/>
    </source>
</evidence>
<evidence type="ECO:0000256" key="3">
    <source>
        <dbReference type="ARBA" id="ARBA00022475"/>
    </source>
</evidence>
<evidence type="ECO:0000256" key="5">
    <source>
        <dbReference type="ARBA" id="ARBA00022927"/>
    </source>
</evidence>
<keyword evidence="12" id="KW-1185">Reference proteome</keyword>
<keyword evidence="8 9" id="KW-0472">Membrane</keyword>
<keyword evidence="2 9" id="KW-0813">Transport</keyword>
<keyword evidence="4 9" id="KW-0812">Transmembrane</keyword>
<reference evidence="11" key="1">
    <citation type="journal article" date="2014" name="Int. J. Syst. Evol. Microbiol.">
        <title>Complete genome sequence of Corynebacterium casei LMG S-19264T (=DSM 44701T), isolated from a smear-ripened cheese.</title>
        <authorList>
            <consortium name="US DOE Joint Genome Institute (JGI-PGF)"/>
            <person name="Walter F."/>
            <person name="Albersmeier A."/>
            <person name="Kalinowski J."/>
            <person name="Ruckert C."/>
        </authorList>
    </citation>
    <scope>NUCLEOTIDE SEQUENCE</scope>
    <source>
        <strain evidence="11">NBRC 110023</strain>
    </source>
</reference>
<feature type="transmembrane region" description="Helical" evidence="9">
    <location>
        <begin position="6"/>
        <end position="21"/>
    </location>
</feature>
<name>A0AA37WJK6_9ALTE</name>
<dbReference type="NCBIfam" id="TIGR01411">
    <property type="entry name" value="tatAE"/>
    <property type="match status" value="1"/>
</dbReference>
<evidence type="ECO:0000256" key="7">
    <source>
        <dbReference type="ARBA" id="ARBA00023010"/>
    </source>
</evidence>
<dbReference type="Pfam" id="PF02416">
    <property type="entry name" value="TatA_B_E"/>
    <property type="match status" value="1"/>
</dbReference>
<dbReference type="Proteomes" id="UP001156601">
    <property type="component" value="Unassembled WGS sequence"/>
</dbReference>
<feature type="region of interest" description="Disordered" evidence="10">
    <location>
        <begin position="45"/>
        <end position="76"/>
    </location>
</feature>
<dbReference type="AlphaFoldDB" id="A0AA37WJK6"/>
<dbReference type="RefSeq" id="WP_284218766.1">
    <property type="nucleotide sequence ID" value="NZ_BSOT01000009.1"/>
</dbReference>
<dbReference type="InterPro" id="IPR003369">
    <property type="entry name" value="TatA/B/E"/>
</dbReference>
<protein>
    <recommendedName>
        <fullName evidence="9">Sec-independent protein translocase protein TatA</fullName>
    </recommendedName>
</protein>
<dbReference type="PANTHER" id="PTHR42982">
    <property type="entry name" value="SEC-INDEPENDENT PROTEIN TRANSLOCASE PROTEIN TATA"/>
    <property type="match status" value="1"/>
</dbReference>
<gene>
    <name evidence="9 11" type="primary">tatA</name>
    <name evidence="11" type="ORF">GCM10007852_32560</name>
</gene>
<keyword evidence="7 9" id="KW-0811">Translocation</keyword>
<comment type="function">
    <text evidence="9">Part of the twin-arginine translocation (Tat) system that transports large folded proteins containing a characteristic twin-arginine motif in their signal peptide across membranes. TatA could form the protein-conducting channel of the Tat system.</text>
</comment>
<dbReference type="HAMAP" id="MF_00236">
    <property type="entry name" value="TatA_E"/>
    <property type="match status" value="1"/>
</dbReference>